<evidence type="ECO:0000313" key="2">
    <source>
        <dbReference type="Proteomes" id="UP000015104"/>
    </source>
</evidence>
<name>T1KBB3_TETUR</name>
<protein>
    <submittedName>
        <fullName evidence="1">Uncharacterized protein</fullName>
    </submittedName>
</protein>
<reference evidence="2" key="1">
    <citation type="submission" date="2011-08" db="EMBL/GenBank/DDBJ databases">
        <authorList>
            <person name="Rombauts S."/>
        </authorList>
    </citation>
    <scope>NUCLEOTIDE SEQUENCE</scope>
    <source>
        <strain evidence="2">London</strain>
    </source>
</reference>
<dbReference type="AlphaFoldDB" id="T1KBB3"/>
<organism evidence="1 2">
    <name type="scientific">Tetranychus urticae</name>
    <name type="common">Two-spotted spider mite</name>
    <dbReference type="NCBI Taxonomy" id="32264"/>
    <lineage>
        <taxon>Eukaryota</taxon>
        <taxon>Metazoa</taxon>
        <taxon>Ecdysozoa</taxon>
        <taxon>Arthropoda</taxon>
        <taxon>Chelicerata</taxon>
        <taxon>Arachnida</taxon>
        <taxon>Acari</taxon>
        <taxon>Acariformes</taxon>
        <taxon>Trombidiformes</taxon>
        <taxon>Prostigmata</taxon>
        <taxon>Eleutherengona</taxon>
        <taxon>Raphignathae</taxon>
        <taxon>Tetranychoidea</taxon>
        <taxon>Tetranychidae</taxon>
        <taxon>Tetranychus</taxon>
    </lineage>
</organism>
<sequence length="123" mass="14175">MVSKGSITKRGTLSNGVNVMFICIPRLNLYVISDADNFGPHWINVEFEKNNYNIRHLLGSDADTYLPVARYFSKHIIENTFKTLSPVELSLQRKEFILNLSLRKFDKKILEEIVNLMVEPESS</sequence>
<dbReference type="Proteomes" id="UP000015104">
    <property type="component" value="Unassembled WGS sequence"/>
</dbReference>
<reference evidence="1" key="2">
    <citation type="submission" date="2015-06" db="UniProtKB">
        <authorList>
            <consortium name="EnsemblMetazoa"/>
        </authorList>
    </citation>
    <scope>IDENTIFICATION</scope>
</reference>
<dbReference type="EnsemblMetazoa" id="tetur08g03480.1">
    <property type="protein sequence ID" value="tetur08g03480.1"/>
    <property type="gene ID" value="tetur08g03480"/>
</dbReference>
<accession>T1KBB3</accession>
<keyword evidence="2" id="KW-1185">Reference proteome</keyword>
<evidence type="ECO:0000313" key="1">
    <source>
        <dbReference type="EnsemblMetazoa" id="tetur08g03480.1"/>
    </source>
</evidence>
<dbReference type="EMBL" id="CAEY01001946">
    <property type="status" value="NOT_ANNOTATED_CDS"/>
    <property type="molecule type" value="Genomic_DNA"/>
</dbReference>
<proteinExistence type="predicted"/>
<dbReference type="HOGENOM" id="CLU_2018142_0_0_1"/>